<comment type="similarity">
    <text evidence="1">Belongs to the myoviridae tail sheath protein family.</text>
</comment>
<dbReference type="Gene3D" id="3.40.50.11780">
    <property type="match status" value="1"/>
</dbReference>
<keyword evidence="4" id="KW-1185">Reference proteome</keyword>
<evidence type="ECO:0000313" key="3">
    <source>
        <dbReference type="EMBL" id="WIT13370.1"/>
    </source>
</evidence>
<proteinExistence type="inferred from homology"/>
<feature type="domain" description="Tail sheath protein C-terminal" evidence="2">
    <location>
        <begin position="266"/>
        <end position="371"/>
    </location>
</feature>
<dbReference type="PANTHER" id="PTHR35861">
    <property type="match status" value="1"/>
</dbReference>
<evidence type="ECO:0000259" key="2">
    <source>
        <dbReference type="Pfam" id="PF17482"/>
    </source>
</evidence>
<dbReference type="InterPro" id="IPR020287">
    <property type="entry name" value="Tail_sheath_C"/>
</dbReference>
<dbReference type="RefSeq" id="WP_285234482.1">
    <property type="nucleotide sequence ID" value="NZ_CP116346.1"/>
</dbReference>
<reference evidence="3" key="1">
    <citation type="submission" date="2023-01" db="EMBL/GenBank/DDBJ databases">
        <title>Whole genome sequence of Paucibacter sp. S2-9 isolated from pond sediment.</title>
        <authorList>
            <person name="Jung J.Y."/>
        </authorList>
    </citation>
    <scope>NUCLEOTIDE SEQUENCE</scope>
    <source>
        <strain evidence="3">S2-9</strain>
    </source>
</reference>
<evidence type="ECO:0000313" key="4">
    <source>
        <dbReference type="Proteomes" id="UP001177769"/>
    </source>
</evidence>
<dbReference type="EMBL" id="CP116346">
    <property type="protein sequence ID" value="WIT13370.1"/>
    <property type="molecule type" value="Genomic_DNA"/>
</dbReference>
<dbReference type="KEGG" id="pais:PFX98_07095"/>
<dbReference type="PANTHER" id="PTHR35861:SF1">
    <property type="entry name" value="PHAGE TAIL SHEATH PROTEIN"/>
    <property type="match status" value="1"/>
</dbReference>
<dbReference type="InterPro" id="IPR052042">
    <property type="entry name" value="Tail_sheath_structural"/>
</dbReference>
<evidence type="ECO:0000256" key="1">
    <source>
        <dbReference type="ARBA" id="ARBA00008005"/>
    </source>
</evidence>
<name>A0AA95SQE3_9BURK</name>
<organism evidence="3 4">
    <name type="scientific">Paucibacter sediminis</name>
    <dbReference type="NCBI Taxonomy" id="3019553"/>
    <lineage>
        <taxon>Bacteria</taxon>
        <taxon>Pseudomonadati</taxon>
        <taxon>Pseudomonadota</taxon>
        <taxon>Betaproteobacteria</taxon>
        <taxon>Burkholderiales</taxon>
        <taxon>Sphaerotilaceae</taxon>
        <taxon>Roseateles</taxon>
    </lineage>
</organism>
<protein>
    <submittedName>
        <fullName evidence="3">Phage tail sheath C-terminal domain-containing protein</fullName>
    </submittedName>
</protein>
<gene>
    <name evidence="3" type="ORF">PFX98_07095</name>
</gene>
<dbReference type="Proteomes" id="UP001177769">
    <property type="component" value="Chromosome"/>
</dbReference>
<sequence length="377" mass="39858">MATYRTPGVYLEEIRPFPASVSAPDSAVVGFFGCTERGPLLQPQAVRSLLEFEQLFGGAPALLHAALQLFYANGGAACVVSSVGPAAPTLAALRAGLDTLATQAAVTLLVCPEACSLPRPDYAQLVQAMLAQCAASANRFAILDLYDGGQSRADLAAQRALFGSQHLMFGAAYAPFVRSAFAPGLALPPSAAVAGAYASTDQQRGVWKAPANVALQQVSAPLLAFSDRDQQAFNIDAAGGRSINLIRSFSGRGCLIWGARALAGNDNEWRYVPVRRLCSLVLASLQAGSQWAVFEPNEASTWTRLVAMAENFLTLLWRQGALQGAKPEQAFYVRCGLNQTMTAADLAAGRLIVELGLALLRPAEFIVLRFALQLAAA</sequence>
<dbReference type="Pfam" id="PF17482">
    <property type="entry name" value="Phage_sheath_1C"/>
    <property type="match status" value="1"/>
</dbReference>
<accession>A0AA95SQE3</accession>
<dbReference type="AlphaFoldDB" id="A0AA95SQE3"/>